<name>A0A2K8SY57_9NOSO</name>
<evidence type="ECO:0000313" key="2">
    <source>
        <dbReference type="Proteomes" id="UP000232003"/>
    </source>
</evidence>
<reference evidence="1 2" key="1">
    <citation type="submission" date="2017-11" db="EMBL/GenBank/DDBJ databases">
        <title>Complete genome of a free-living desiccation-tolerant cyanobacterium and its photosynthetic adaptation to extreme terrestrial habitat.</title>
        <authorList>
            <person name="Shang J."/>
        </authorList>
    </citation>
    <scope>NUCLEOTIDE SEQUENCE [LARGE SCALE GENOMIC DNA]</scope>
    <source>
        <strain evidence="1 2">CCNUN1</strain>
    </source>
</reference>
<dbReference type="Proteomes" id="UP000232003">
    <property type="component" value="Chromosome"/>
</dbReference>
<keyword evidence="2" id="KW-1185">Reference proteome</keyword>
<dbReference type="EMBL" id="CP024785">
    <property type="protein sequence ID" value="AUB40377.1"/>
    <property type="molecule type" value="Genomic_DNA"/>
</dbReference>
<protein>
    <submittedName>
        <fullName evidence="1">Uncharacterized protein</fullName>
    </submittedName>
</protein>
<dbReference type="KEGG" id="nfl:COO91_06386"/>
<accession>A0A2K8SY57</accession>
<evidence type="ECO:0000313" key="1">
    <source>
        <dbReference type="EMBL" id="AUB40377.1"/>
    </source>
</evidence>
<proteinExistence type="predicted"/>
<sequence length="51" mass="5588">MGIGHGEEDLGTRRIRDKGKDLLQVLTFCHLVTPAPSSPSSLHSPLHLNKK</sequence>
<gene>
    <name evidence="1" type="ORF">COO91_06386</name>
</gene>
<dbReference type="AlphaFoldDB" id="A0A2K8SY57"/>
<organism evidence="1 2">
    <name type="scientific">Nostoc flagelliforme CCNUN1</name>
    <dbReference type="NCBI Taxonomy" id="2038116"/>
    <lineage>
        <taxon>Bacteria</taxon>
        <taxon>Bacillati</taxon>
        <taxon>Cyanobacteriota</taxon>
        <taxon>Cyanophyceae</taxon>
        <taxon>Nostocales</taxon>
        <taxon>Nostocaceae</taxon>
        <taxon>Nostoc</taxon>
    </lineage>
</organism>